<dbReference type="InterPro" id="IPR032675">
    <property type="entry name" value="LRR_dom_sf"/>
</dbReference>
<gene>
    <name evidence="1" type="ORF">GYMLUDRAFT_995149</name>
</gene>
<name>A0A0D0BES7_9AGAR</name>
<dbReference type="Proteomes" id="UP000053593">
    <property type="component" value="Unassembled WGS sequence"/>
</dbReference>
<protein>
    <recommendedName>
        <fullName evidence="3">F-box domain-containing protein</fullName>
    </recommendedName>
</protein>
<keyword evidence="2" id="KW-1185">Reference proteome</keyword>
<dbReference type="EMBL" id="KN834768">
    <property type="protein sequence ID" value="KIK62295.1"/>
    <property type="molecule type" value="Genomic_DNA"/>
</dbReference>
<organism evidence="1 2">
    <name type="scientific">Collybiopsis luxurians FD-317 M1</name>
    <dbReference type="NCBI Taxonomy" id="944289"/>
    <lineage>
        <taxon>Eukaryota</taxon>
        <taxon>Fungi</taxon>
        <taxon>Dikarya</taxon>
        <taxon>Basidiomycota</taxon>
        <taxon>Agaricomycotina</taxon>
        <taxon>Agaricomycetes</taxon>
        <taxon>Agaricomycetidae</taxon>
        <taxon>Agaricales</taxon>
        <taxon>Marasmiineae</taxon>
        <taxon>Omphalotaceae</taxon>
        <taxon>Collybiopsis</taxon>
        <taxon>Collybiopsis luxurians</taxon>
    </lineage>
</organism>
<dbReference type="Gene3D" id="3.80.10.10">
    <property type="entry name" value="Ribonuclease Inhibitor"/>
    <property type="match status" value="1"/>
</dbReference>
<dbReference type="OrthoDB" id="3032111at2759"/>
<dbReference type="AlphaFoldDB" id="A0A0D0BES7"/>
<dbReference type="SUPFAM" id="SSF52047">
    <property type="entry name" value="RNI-like"/>
    <property type="match status" value="1"/>
</dbReference>
<evidence type="ECO:0000313" key="1">
    <source>
        <dbReference type="EMBL" id="KIK62295.1"/>
    </source>
</evidence>
<evidence type="ECO:0008006" key="3">
    <source>
        <dbReference type="Google" id="ProtNLM"/>
    </source>
</evidence>
<dbReference type="HOGENOM" id="CLU_609807_0_0_1"/>
<evidence type="ECO:0000313" key="2">
    <source>
        <dbReference type="Proteomes" id="UP000053593"/>
    </source>
</evidence>
<accession>A0A0D0BES7</accession>
<proteinExistence type="predicted"/>
<reference evidence="1 2" key="1">
    <citation type="submission" date="2014-04" db="EMBL/GenBank/DDBJ databases">
        <title>Evolutionary Origins and Diversification of the Mycorrhizal Mutualists.</title>
        <authorList>
            <consortium name="DOE Joint Genome Institute"/>
            <consortium name="Mycorrhizal Genomics Consortium"/>
            <person name="Kohler A."/>
            <person name="Kuo A."/>
            <person name="Nagy L.G."/>
            <person name="Floudas D."/>
            <person name="Copeland A."/>
            <person name="Barry K.W."/>
            <person name="Cichocki N."/>
            <person name="Veneault-Fourrey C."/>
            <person name="LaButti K."/>
            <person name="Lindquist E.A."/>
            <person name="Lipzen A."/>
            <person name="Lundell T."/>
            <person name="Morin E."/>
            <person name="Murat C."/>
            <person name="Riley R."/>
            <person name="Ohm R."/>
            <person name="Sun H."/>
            <person name="Tunlid A."/>
            <person name="Henrissat B."/>
            <person name="Grigoriev I.V."/>
            <person name="Hibbett D.S."/>
            <person name="Martin F."/>
        </authorList>
    </citation>
    <scope>NUCLEOTIDE SEQUENCE [LARGE SCALE GENOMIC DNA]</scope>
    <source>
        <strain evidence="1 2">FD-317 M1</strain>
    </source>
</reference>
<sequence>MIFNILPCVFLYDGFNEATASPVSRLPAELLQVIFTFCKPETPLIRRFDGPTSPAIVPDASEYPVLYVSKQWRAASIALLKLAPLPTMLDLDLSSHEEIRIKNHTKATALHRLEKYLTQTSPNPISFRIYDWRGLEYLALIRDRIIYPRMFTVRTTAILKLLCEHSHRWENVILHIPSPVFHHIRDDIKYLPNLNSLELSDDGDGGIWNILIGGENTFPSFMGAKQLSSLTLHASLLQEHDLTLPWSQLTSVTLTSSNPHNFRFILIHCQNLVEYKLIDENRRNRLAPDIAVPHFALRRLWVKNCDLSSFFPSLHAPNVEELYVEGTAMDRLEDAQAIAIALPSLQKLHIKFAFCGPSTGFAKLECVSAPTLILETSGDMPGRAFDILEKKDGVRHLHLCFQQTEDEVSLLRIVKERMIKSSELEYSTSRLHSFHIEACLSSEALEELQ</sequence>